<accession>A0A6J4IM76</accession>
<sequence>MTERSIPFSELLAGYGTTTIGEGMAIESVFALLKVRAEDGRAEWSVRSGGSALTLEELLGVLDGLTTSLRERLTRAWKGSLRPDPPAATTSDQRPPGPIPFSELLAGLETLGVADEHLIESVFAVIKARRVDGVPVWYVRSAEMRLSSEELLGALEGYAATVRQDLAASWRW</sequence>
<organism evidence="1">
    <name type="scientific">uncultured Acidimicrobiales bacterium</name>
    <dbReference type="NCBI Taxonomy" id="310071"/>
    <lineage>
        <taxon>Bacteria</taxon>
        <taxon>Bacillati</taxon>
        <taxon>Actinomycetota</taxon>
        <taxon>Acidimicrobiia</taxon>
        <taxon>Acidimicrobiales</taxon>
        <taxon>environmental samples</taxon>
    </lineage>
</organism>
<dbReference type="EMBL" id="CADCTB010000152">
    <property type="protein sequence ID" value="CAA9255667.1"/>
    <property type="molecule type" value="Genomic_DNA"/>
</dbReference>
<dbReference type="AlphaFoldDB" id="A0A6J4IM76"/>
<proteinExistence type="predicted"/>
<reference evidence="1" key="1">
    <citation type="submission" date="2020-02" db="EMBL/GenBank/DDBJ databases">
        <authorList>
            <person name="Meier V. D."/>
        </authorList>
    </citation>
    <scope>NUCLEOTIDE SEQUENCE</scope>
    <source>
        <strain evidence="1">AVDCRST_MAG10</strain>
    </source>
</reference>
<gene>
    <name evidence="1" type="ORF">AVDCRST_MAG10-2490</name>
</gene>
<name>A0A6J4IM76_9ACTN</name>
<protein>
    <submittedName>
        <fullName evidence="1">Uncharacterized protein</fullName>
    </submittedName>
</protein>
<evidence type="ECO:0000313" key="1">
    <source>
        <dbReference type="EMBL" id="CAA9255667.1"/>
    </source>
</evidence>